<dbReference type="InterPro" id="IPR051265">
    <property type="entry name" value="HIBADH-related_NP60_sf"/>
</dbReference>
<proteinExistence type="predicted"/>
<dbReference type="InterPro" id="IPR013328">
    <property type="entry name" value="6PGD_dom2"/>
</dbReference>
<dbReference type="OrthoDB" id="9777604at2"/>
<dbReference type="PANTHER" id="PTHR43580">
    <property type="entry name" value="OXIDOREDUCTASE GLYR1-RELATED"/>
    <property type="match status" value="1"/>
</dbReference>
<keyword evidence="6" id="KW-1185">Reference proteome</keyword>
<dbReference type="PIRSF" id="PIRSF000103">
    <property type="entry name" value="HIBADH"/>
    <property type="match status" value="1"/>
</dbReference>
<dbReference type="Proteomes" id="UP000675920">
    <property type="component" value="Unplaced"/>
</dbReference>
<protein>
    <submittedName>
        <fullName evidence="7">NAD(P)-dependent oxidoreductase</fullName>
        <ecNumber evidence="7">1.1.-.-</ecNumber>
    </submittedName>
</protein>
<keyword evidence="1" id="KW-0560">Oxidoreductase</keyword>
<dbReference type="Pfam" id="PF14833">
    <property type="entry name" value="NAD_binding_11"/>
    <property type="match status" value="1"/>
</dbReference>
<dbReference type="Pfam" id="PF03446">
    <property type="entry name" value="NAD_binding_2"/>
    <property type="match status" value="1"/>
</dbReference>
<feature type="domain" description="3-hydroxyisobutyrate dehydrogenase-like NAD-binding" evidence="5">
    <location>
        <begin position="167"/>
        <end position="283"/>
    </location>
</feature>
<dbReference type="InterPro" id="IPR029154">
    <property type="entry name" value="HIBADH-like_NADP-bd"/>
</dbReference>
<accession>A0A8B6X3F0</accession>
<feature type="active site" evidence="3">
    <location>
        <position position="171"/>
    </location>
</feature>
<dbReference type="InterPro" id="IPR008927">
    <property type="entry name" value="6-PGluconate_DH-like_C_sf"/>
</dbReference>
<evidence type="ECO:0000256" key="1">
    <source>
        <dbReference type="ARBA" id="ARBA00023002"/>
    </source>
</evidence>
<keyword evidence="2" id="KW-0520">NAD</keyword>
<dbReference type="SUPFAM" id="SSF51735">
    <property type="entry name" value="NAD(P)-binding Rossmann-fold domains"/>
    <property type="match status" value="1"/>
</dbReference>
<evidence type="ECO:0000256" key="3">
    <source>
        <dbReference type="PIRSR" id="PIRSR000103-1"/>
    </source>
</evidence>
<dbReference type="Gene3D" id="3.40.50.720">
    <property type="entry name" value="NAD(P)-binding Rossmann-like Domain"/>
    <property type="match status" value="1"/>
</dbReference>
<dbReference type="Gene3D" id="1.10.1040.10">
    <property type="entry name" value="N-(1-d-carboxylethyl)-l-norvaline Dehydrogenase, domain 2"/>
    <property type="match status" value="1"/>
</dbReference>
<name>A0A8B6X3F0_9BURK</name>
<dbReference type="PANTHER" id="PTHR43580:SF2">
    <property type="entry name" value="CYTOKINE-LIKE NUCLEAR FACTOR N-PAC"/>
    <property type="match status" value="1"/>
</dbReference>
<dbReference type="GO" id="GO:0016491">
    <property type="term" value="F:oxidoreductase activity"/>
    <property type="evidence" value="ECO:0007669"/>
    <property type="project" value="UniProtKB-KW"/>
</dbReference>
<reference evidence="7" key="2">
    <citation type="submission" date="2025-08" db="UniProtKB">
        <authorList>
            <consortium name="RefSeq"/>
        </authorList>
    </citation>
    <scope>IDENTIFICATION</scope>
</reference>
<dbReference type="InterPro" id="IPR015815">
    <property type="entry name" value="HIBADH-related"/>
</dbReference>
<dbReference type="InterPro" id="IPR002204">
    <property type="entry name" value="3-OH-isobutyrate_DH-rel_CS"/>
</dbReference>
<dbReference type="GO" id="GO:0050661">
    <property type="term" value="F:NADP binding"/>
    <property type="evidence" value="ECO:0007669"/>
    <property type="project" value="InterPro"/>
</dbReference>
<dbReference type="GO" id="GO:0051287">
    <property type="term" value="F:NAD binding"/>
    <property type="evidence" value="ECO:0007669"/>
    <property type="project" value="InterPro"/>
</dbReference>
<reference evidence="7" key="1">
    <citation type="journal article" date="1995" name="Curr. Opin. Struct. Biol.">
        <title>NAD-binding domains of dehydrogenases.</title>
        <authorList>
            <person name="Lesk A.M."/>
        </authorList>
    </citation>
    <scope>NUCLEOTIDE SEQUENCE</scope>
</reference>
<dbReference type="PROSITE" id="PS00895">
    <property type="entry name" value="3_HYDROXYISOBUT_DH"/>
    <property type="match status" value="1"/>
</dbReference>
<feature type="domain" description="6-phosphogluconate dehydrogenase NADP-binding" evidence="4">
    <location>
        <begin position="3"/>
        <end position="159"/>
    </location>
</feature>
<evidence type="ECO:0000259" key="4">
    <source>
        <dbReference type="Pfam" id="PF03446"/>
    </source>
</evidence>
<sequence>MELGFIGLGAMGHAMAMNLIRAGHSLRVWNRSPGKADDLVALGAQEVATPAEAVGADGIVFTMVADDAALHEVVTGPGGFGERLGADGIHVSMSTIAPQTAQALAELHARQGAAYVAAPVFGRPDAAAAAKLWVLGAGPEAACKRVQSLLETLGQRVFPLGDDPARAHALKLAGNFLIMGAIEAMSEATDLVEHYGLPRETLMEVLGQSIFPSPIYINYGAQIARRDYREARFRLALGLKDANLVLYAAGKAGVEMPVAQLAQGRLAQSVALGRGDWDWTAFAHRD</sequence>
<dbReference type="AlphaFoldDB" id="A0A8B6X3F0"/>
<dbReference type="GO" id="GO:0016054">
    <property type="term" value="P:organic acid catabolic process"/>
    <property type="evidence" value="ECO:0007669"/>
    <property type="project" value="UniProtKB-ARBA"/>
</dbReference>
<dbReference type="EC" id="1.1.-.-" evidence="7"/>
<dbReference type="SUPFAM" id="SSF48179">
    <property type="entry name" value="6-phosphogluconate dehydrogenase C-terminal domain-like"/>
    <property type="match status" value="1"/>
</dbReference>
<organism evidence="6 7">
    <name type="scientific">Derxia gummosa DSM 723</name>
    <dbReference type="NCBI Taxonomy" id="1121388"/>
    <lineage>
        <taxon>Bacteria</taxon>
        <taxon>Pseudomonadati</taxon>
        <taxon>Pseudomonadota</taxon>
        <taxon>Betaproteobacteria</taxon>
        <taxon>Burkholderiales</taxon>
        <taxon>Alcaligenaceae</taxon>
        <taxon>Derxia</taxon>
    </lineage>
</organism>
<evidence type="ECO:0000313" key="6">
    <source>
        <dbReference type="Proteomes" id="UP000675920"/>
    </source>
</evidence>
<dbReference type="InterPro" id="IPR006115">
    <property type="entry name" value="6PGDH_NADP-bd"/>
</dbReference>
<evidence type="ECO:0000256" key="2">
    <source>
        <dbReference type="ARBA" id="ARBA00023027"/>
    </source>
</evidence>
<evidence type="ECO:0000259" key="5">
    <source>
        <dbReference type="Pfam" id="PF14833"/>
    </source>
</evidence>
<dbReference type="InterPro" id="IPR036291">
    <property type="entry name" value="NAD(P)-bd_dom_sf"/>
</dbReference>
<dbReference type="RefSeq" id="WP_028311235.1">
    <property type="nucleotide sequence ID" value="NZ_AXWS01000008.1"/>
</dbReference>
<evidence type="ECO:0000313" key="7">
    <source>
        <dbReference type="RefSeq" id="WP_028311235.1"/>
    </source>
</evidence>